<keyword evidence="5" id="KW-1185">Reference proteome</keyword>
<evidence type="ECO:0000313" key="4">
    <source>
        <dbReference type="Proteomes" id="UP000247790"/>
    </source>
</evidence>
<name>A0A2V4VS24_PAEBA</name>
<evidence type="ECO:0000313" key="5">
    <source>
        <dbReference type="Proteomes" id="UP000509327"/>
    </source>
</evidence>
<dbReference type="EMBL" id="CP054614">
    <property type="protein sequence ID" value="QKS56454.1"/>
    <property type="molecule type" value="Genomic_DNA"/>
</dbReference>
<gene>
    <name evidence="2" type="ORF">DFQ00_113144</name>
    <name evidence="3" type="ORF">HUB98_08945</name>
</gene>
<feature type="region of interest" description="Disordered" evidence="1">
    <location>
        <begin position="159"/>
        <end position="183"/>
    </location>
</feature>
<evidence type="ECO:0000313" key="2">
    <source>
        <dbReference type="EMBL" id="PYE47550.1"/>
    </source>
</evidence>
<dbReference type="AlphaFoldDB" id="A0A2V4VS24"/>
<reference evidence="2 4" key="1">
    <citation type="submission" date="2018-06" db="EMBL/GenBank/DDBJ databases">
        <title>Genomic Encyclopedia of Type Strains, Phase III (KMG-III): the genomes of soil and plant-associated and newly described type strains.</title>
        <authorList>
            <person name="Whitman W."/>
        </authorList>
    </citation>
    <scope>NUCLEOTIDE SEQUENCE [LARGE SCALE GENOMIC DNA]</scope>
    <source>
        <strain evidence="2 4">CECT 7022</strain>
    </source>
</reference>
<protein>
    <submittedName>
        <fullName evidence="2">Uncharacterized protein</fullName>
    </submittedName>
</protein>
<sequence length="261" mass="29228">MKRKINLLLILTLILSVFIPLSSVSAYTGGYANGKDSTIMIPDIYFITRPHDSKIVTTLITDNNETTGDLLPKNKMIMIDLGTDRTIDSFKINSDLKNMRINFYDRSTGYLSEFTLKGGTGTLEPLPNGKVISKVRYITLYTMSGEDININELDFFYSKDPNSSPDPTDPVDPDPTDPVDPSADRAILVVTMTTGLEKEYDLPMTDINAFLNWYDSRDAGSGPAKFAINKYSNNKGPFSKRTDYVIFDKILTFEVSEYSTN</sequence>
<dbReference type="Proteomes" id="UP000247790">
    <property type="component" value="Unassembled WGS sequence"/>
</dbReference>
<accession>A0A2V4VS24</accession>
<evidence type="ECO:0000313" key="3">
    <source>
        <dbReference type="EMBL" id="QKS56454.1"/>
    </source>
</evidence>
<dbReference type="Proteomes" id="UP000509327">
    <property type="component" value="Chromosome"/>
</dbReference>
<evidence type="ECO:0000256" key="1">
    <source>
        <dbReference type="SAM" id="MobiDB-lite"/>
    </source>
</evidence>
<proteinExistence type="predicted"/>
<dbReference type="RefSeq" id="WP_174812142.1">
    <property type="nucleotide sequence ID" value="NZ_CP054614.1"/>
</dbReference>
<reference evidence="3 5" key="2">
    <citation type="submission" date="2020-06" db="EMBL/GenBank/DDBJ databases">
        <title>Complete genome of Paenibacillus barcinonensis KACC11450.</title>
        <authorList>
            <person name="Kim M."/>
            <person name="Park Y.-J."/>
            <person name="Shin J.-H."/>
        </authorList>
    </citation>
    <scope>NUCLEOTIDE SEQUENCE [LARGE SCALE GENOMIC DNA]</scope>
    <source>
        <strain evidence="3 5">KACC11450</strain>
    </source>
</reference>
<organism evidence="2 4">
    <name type="scientific">Paenibacillus barcinonensis</name>
    <dbReference type="NCBI Taxonomy" id="198119"/>
    <lineage>
        <taxon>Bacteria</taxon>
        <taxon>Bacillati</taxon>
        <taxon>Bacillota</taxon>
        <taxon>Bacilli</taxon>
        <taxon>Bacillales</taxon>
        <taxon>Paenibacillaceae</taxon>
        <taxon>Paenibacillus</taxon>
    </lineage>
</organism>
<dbReference type="EMBL" id="QJSW01000013">
    <property type="protein sequence ID" value="PYE47550.1"/>
    <property type="molecule type" value="Genomic_DNA"/>
</dbReference>